<dbReference type="Gene3D" id="2.40.40.10">
    <property type="entry name" value="RlpA-like domain"/>
    <property type="match status" value="1"/>
</dbReference>
<evidence type="ECO:0000256" key="1">
    <source>
        <dbReference type="SAM" id="SignalP"/>
    </source>
</evidence>
<gene>
    <name evidence="2" type="ORF">JKP88DRAFT_238049</name>
</gene>
<dbReference type="InterPro" id="IPR036908">
    <property type="entry name" value="RlpA-like_sf"/>
</dbReference>
<feature type="chain" id="PRO_5032595312" evidence="1">
    <location>
        <begin position="29"/>
        <end position="233"/>
    </location>
</feature>
<reference evidence="2" key="1">
    <citation type="submission" date="2021-02" db="EMBL/GenBank/DDBJ databases">
        <title>First Annotated Genome of the Yellow-green Alga Tribonema minus.</title>
        <authorList>
            <person name="Mahan K.M."/>
        </authorList>
    </citation>
    <scope>NUCLEOTIDE SEQUENCE</scope>
    <source>
        <strain evidence="2">UTEX B ZZ1240</strain>
    </source>
</reference>
<name>A0A836CFH5_9STRA</name>
<comment type="caution">
    <text evidence="2">The sequence shown here is derived from an EMBL/GenBank/DDBJ whole genome shotgun (WGS) entry which is preliminary data.</text>
</comment>
<evidence type="ECO:0000313" key="3">
    <source>
        <dbReference type="Proteomes" id="UP000664859"/>
    </source>
</evidence>
<dbReference type="AlphaFoldDB" id="A0A836CFH5"/>
<proteinExistence type="predicted"/>
<evidence type="ECO:0000313" key="2">
    <source>
        <dbReference type="EMBL" id="KAG5183927.1"/>
    </source>
</evidence>
<dbReference type="EMBL" id="JAFCMP010000180">
    <property type="protein sequence ID" value="KAG5183927.1"/>
    <property type="molecule type" value="Genomic_DNA"/>
</dbReference>
<keyword evidence="1" id="KW-0732">Signal</keyword>
<organism evidence="2 3">
    <name type="scientific">Tribonema minus</name>
    <dbReference type="NCBI Taxonomy" id="303371"/>
    <lineage>
        <taxon>Eukaryota</taxon>
        <taxon>Sar</taxon>
        <taxon>Stramenopiles</taxon>
        <taxon>Ochrophyta</taxon>
        <taxon>PX clade</taxon>
        <taxon>Xanthophyceae</taxon>
        <taxon>Tribonematales</taxon>
        <taxon>Tribonemataceae</taxon>
        <taxon>Tribonema</taxon>
    </lineage>
</organism>
<dbReference type="SUPFAM" id="SSF50685">
    <property type="entry name" value="Barwin-like endoglucanases"/>
    <property type="match status" value="1"/>
</dbReference>
<protein>
    <submittedName>
        <fullName evidence="2">Uncharacterized protein</fullName>
    </submittedName>
</protein>
<dbReference type="Proteomes" id="UP000664859">
    <property type="component" value="Unassembled WGS sequence"/>
</dbReference>
<sequence>MAMSLVARSACVMLAALVGLLCSRTVAAQHTANSASAHYYNGALAGVACQTPWIQSASADSFGGYVTAWHNTNTPSYNAQCGQCIKLTSTQSGKNYGKSIFVTVVDLKGWDGFDVNVPAWQTLFGTSALDVYSINWAQVDACNCSGNKNCGTSTTPVANKCDKCNLPASSGGCKCDANCNCLTTGGTGTGVAPCDKCKYCKCNSSCGCINKCDLCNVPASAGGCKCNSNCDCI</sequence>
<feature type="signal peptide" evidence="1">
    <location>
        <begin position="1"/>
        <end position="28"/>
    </location>
</feature>
<accession>A0A836CFH5</accession>
<dbReference type="OrthoDB" id="2148095at2759"/>
<keyword evidence="3" id="KW-1185">Reference proteome</keyword>